<dbReference type="Pfam" id="PF04264">
    <property type="entry name" value="YceI"/>
    <property type="match status" value="1"/>
</dbReference>
<evidence type="ECO:0000313" key="4">
    <source>
        <dbReference type="Proteomes" id="UP000679126"/>
    </source>
</evidence>
<evidence type="ECO:0000256" key="1">
    <source>
        <dbReference type="SAM" id="SignalP"/>
    </source>
</evidence>
<dbReference type="PANTHER" id="PTHR34406">
    <property type="entry name" value="PROTEIN YCEI"/>
    <property type="match status" value="1"/>
</dbReference>
<protein>
    <submittedName>
        <fullName evidence="3">YceI family protein</fullName>
    </submittedName>
</protein>
<dbReference type="SUPFAM" id="SSF101874">
    <property type="entry name" value="YceI-like"/>
    <property type="match status" value="1"/>
</dbReference>
<feature type="signal peptide" evidence="1">
    <location>
        <begin position="1"/>
        <end position="22"/>
    </location>
</feature>
<dbReference type="InterPro" id="IPR007372">
    <property type="entry name" value="Lipid/polyisoprenoid-bd_YceI"/>
</dbReference>
<dbReference type="EMBL" id="JAGHKP010000002">
    <property type="protein sequence ID" value="MBO9153366.1"/>
    <property type="molecule type" value="Genomic_DNA"/>
</dbReference>
<proteinExistence type="predicted"/>
<sequence>MKINARILLLMMVAVACQQAPKADKAAVTDAQAVSVPEGSKTHRLDTAASILFWIGTKPTGEHKGSFRFSGGELYTKDSTLTGGHFSININSIANLDLSPQPDMKKKLEDELRGENFFDAEHYPVARFEITEVSPYRPAPNDDGVLLKDATHMIKGNLTIKNATKNITFPAKVVFTDGKVKGEANFNIDRTQWGMTYRADKSLQDKLINSVVNIHFEIVTN</sequence>
<dbReference type="Gene3D" id="2.40.128.110">
    <property type="entry name" value="Lipid/polyisoprenoid-binding, YceI-like"/>
    <property type="match status" value="1"/>
</dbReference>
<reference evidence="4" key="1">
    <citation type="submission" date="2021-03" db="EMBL/GenBank/DDBJ databases">
        <title>Assistant Professor.</title>
        <authorList>
            <person name="Huq M.A."/>
        </authorList>
    </citation>
    <scope>NUCLEOTIDE SEQUENCE [LARGE SCALE GENOMIC DNA]</scope>
    <source>
        <strain evidence="4">MAH-28</strain>
    </source>
</reference>
<comment type="caution">
    <text evidence="3">The sequence shown here is derived from an EMBL/GenBank/DDBJ whole genome shotgun (WGS) entry which is preliminary data.</text>
</comment>
<name>A0ABS3YF95_9BACT</name>
<gene>
    <name evidence="3" type="ORF">J7I43_14155</name>
</gene>
<dbReference type="PROSITE" id="PS51257">
    <property type="entry name" value="PROKAR_LIPOPROTEIN"/>
    <property type="match status" value="1"/>
</dbReference>
<evidence type="ECO:0000259" key="2">
    <source>
        <dbReference type="SMART" id="SM00867"/>
    </source>
</evidence>
<dbReference type="Proteomes" id="UP000679126">
    <property type="component" value="Unassembled WGS sequence"/>
</dbReference>
<dbReference type="PANTHER" id="PTHR34406:SF1">
    <property type="entry name" value="PROTEIN YCEI"/>
    <property type="match status" value="1"/>
</dbReference>
<organism evidence="3 4">
    <name type="scientific">Chitinophaga chungangae</name>
    <dbReference type="NCBI Taxonomy" id="2821488"/>
    <lineage>
        <taxon>Bacteria</taxon>
        <taxon>Pseudomonadati</taxon>
        <taxon>Bacteroidota</taxon>
        <taxon>Chitinophagia</taxon>
        <taxon>Chitinophagales</taxon>
        <taxon>Chitinophagaceae</taxon>
        <taxon>Chitinophaga</taxon>
    </lineage>
</organism>
<dbReference type="InterPro" id="IPR036761">
    <property type="entry name" value="TTHA0802/YceI-like_sf"/>
</dbReference>
<keyword evidence="1" id="KW-0732">Signal</keyword>
<keyword evidence="4" id="KW-1185">Reference proteome</keyword>
<feature type="domain" description="Lipid/polyisoprenoid-binding YceI-like" evidence="2">
    <location>
        <begin position="42"/>
        <end position="221"/>
    </location>
</feature>
<accession>A0ABS3YF95</accession>
<evidence type="ECO:0000313" key="3">
    <source>
        <dbReference type="EMBL" id="MBO9153366.1"/>
    </source>
</evidence>
<dbReference type="RefSeq" id="WP_209146332.1">
    <property type="nucleotide sequence ID" value="NZ_JAGHKP010000002.1"/>
</dbReference>
<dbReference type="SMART" id="SM00867">
    <property type="entry name" value="YceI"/>
    <property type="match status" value="1"/>
</dbReference>
<feature type="chain" id="PRO_5046307041" evidence="1">
    <location>
        <begin position="23"/>
        <end position="221"/>
    </location>
</feature>